<reference evidence="2 3" key="2">
    <citation type="journal article" date="2020" name="Microbiol. Resour. Announc.">
        <title>Antarctic desert soil bacteria exhibit high novel natural product potential, evaluated through long-read genome sequencing and comparative genomics.</title>
        <authorList>
            <person name="Benaud N."/>
            <person name="Edwards R.J."/>
            <person name="Amos T.G."/>
            <person name="D'Agostino P.M."/>
            <person name="Gutierrez-Chavez C."/>
            <person name="Montgomery K."/>
            <person name="Nicetic I."/>
            <person name="Ferrari B.C."/>
        </authorList>
    </citation>
    <scope>NUCLEOTIDE SEQUENCE [LARGE SCALE GENOMIC DNA]</scope>
    <source>
        <strain evidence="2 3">SPB151</strain>
    </source>
</reference>
<feature type="transmembrane region" description="Helical" evidence="1">
    <location>
        <begin position="94"/>
        <end position="111"/>
    </location>
</feature>
<feature type="transmembrane region" description="Helical" evidence="1">
    <location>
        <begin position="352"/>
        <end position="380"/>
    </location>
</feature>
<feature type="transmembrane region" description="Helical" evidence="1">
    <location>
        <begin position="506"/>
        <end position="527"/>
    </location>
</feature>
<keyword evidence="3" id="KW-1185">Reference proteome</keyword>
<dbReference type="EMBL" id="CP043661">
    <property type="protein sequence ID" value="QNE23101.1"/>
    <property type="molecule type" value="Genomic_DNA"/>
</dbReference>
<accession>A0A7G6XA36</accession>
<feature type="transmembrane region" description="Helical" evidence="1">
    <location>
        <begin position="567"/>
        <end position="588"/>
    </location>
</feature>
<dbReference type="AlphaFoldDB" id="A0A7G6XA36"/>
<evidence type="ECO:0000256" key="1">
    <source>
        <dbReference type="SAM" id="Phobius"/>
    </source>
</evidence>
<evidence type="ECO:0000313" key="3">
    <source>
        <dbReference type="Proteomes" id="UP000515563"/>
    </source>
</evidence>
<keyword evidence="1" id="KW-1133">Transmembrane helix</keyword>
<feature type="transmembrane region" description="Helical" evidence="1">
    <location>
        <begin position="240"/>
        <end position="260"/>
    </location>
</feature>
<feature type="transmembrane region" description="Helical" evidence="1">
    <location>
        <begin position="475"/>
        <end position="494"/>
    </location>
</feature>
<organism evidence="2 3">
    <name type="scientific">Kribbella qitaiheensis</name>
    <dbReference type="NCBI Taxonomy" id="1544730"/>
    <lineage>
        <taxon>Bacteria</taxon>
        <taxon>Bacillati</taxon>
        <taxon>Actinomycetota</taxon>
        <taxon>Actinomycetes</taxon>
        <taxon>Propionibacteriales</taxon>
        <taxon>Kribbellaceae</taxon>
        <taxon>Kribbella</taxon>
    </lineage>
</organism>
<proteinExistence type="predicted"/>
<reference evidence="3" key="1">
    <citation type="submission" date="2019-09" db="EMBL/GenBank/DDBJ databases">
        <title>Antimicrobial potential of Antarctic Bacteria.</title>
        <authorList>
            <person name="Benaud N."/>
            <person name="Edwards R.J."/>
            <person name="Ferrari B.C."/>
        </authorList>
    </citation>
    <scope>NUCLEOTIDE SEQUENCE [LARGE SCALE GENOMIC DNA]</scope>
    <source>
        <strain evidence="3">SPB151</strain>
    </source>
</reference>
<dbReference type="Proteomes" id="UP000515563">
    <property type="component" value="Chromosome"/>
</dbReference>
<feature type="transmembrane region" description="Helical" evidence="1">
    <location>
        <begin position="448"/>
        <end position="463"/>
    </location>
</feature>
<feature type="transmembrane region" description="Helical" evidence="1">
    <location>
        <begin position="123"/>
        <end position="142"/>
    </location>
</feature>
<feature type="transmembrane region" description="Helical" evidence="1">
    <location>
        <begin position="539"/>
        <end position="560"/>
    </location>
</feature>
<dbReference type="KEGG" id="kqi:F1D05_23175"/>
<name>A0A7G6XA36_9ACTN</name>
<protein>
    <submittedName>
        <fullName evidence="2">Uncharacterized protein</fullName>
    </submittedName>
</protein>
<feature type="transmembrane region" description="Helical" evidence="1">
    <location>
        <begin position="323"/>
        <end position="340"/>
    </location>
</feature>
<feature type="transmembrane region" description="Helical" evidence="1">
    <location>
        <begin position="272"/>
        <end position="294"/>
    </location>
</feature>
<feature type="transmembrane region" description="Helical" evidence="1">
    <location>
        <begin position="301"/>
        <end position="317"/>
    </location>
</feature>
<keyword evidence="1" id="KW-0472">Membrane</keyword>
<gene>
    <name evidence="2" type="ORF">F1D05_23175</name>
</gene>
<sequence>MPGPAKLLRLAPWLLPVVTALGGLLAIDVPVVALVKYSGYFGCCVVLPGVLLMRALWRSTGNWPEDVGLGAAVGIAYQLAGWALFTWLGWQQVLVVWPVLVLLGFALVPRLRQYWRLSEPQPLPMAWSWGLAICLTLLALATTQGVMADHAPPPHGIAYYPDGLYHLSMVNELLRSVPPQLPQVAGEPLKYHWFPNADMAGAVDITRVSPIQVMYRLWLIPVMFAGLLAGAALARQVSRVWWTGVLAGLAFVVPQLGYFAPAWPQVDLVGPVGLLTPSQTLATLVIAAAAYFIIAALYRGGGRGVWVLAVAVAVVGGGSKPTVLPILLGGVGLSALFLLLKDRRIPWRSVGIGGLIAAIAVWTMLTVAGSTAGSGIQLFAIAKFQPGYRLATGDGSLAGTGGLILPSLTGDRLAVAGALLTLAAFAIAHAGLLAGLGLSRSKVRHDPVAWWLVGALTASWLGLSVVDHPSASEYYFLRSGLPFAAAALGWLIAAGVRGRSRRTIQWLGLAGLAIGTAIGVWAGLLRASGTGSRLAQVGFLARPVLVVAGLAALVLVGWLLVRRRKGLAGLGTAFAMLAVIGLPIGTVATDAWSVLDARGSGHYGSVSWRVYPDEMAAAQWLTKNSAPDDVVVSNTYCRPPGALLPGCDARLYIVSGIAGRRTLMEGWAYTQQGMAENGVNGVKYFFQPSPWPDRVQLTEQVMTAPTAQLLDRLRSQYGVRWIYADLRDGPVSATLGVLAVLRHQDSRVKIYELTGP</sequence>
<keyword evidence="1" id="KW-0812">Transmembrane</keyword>
<evidence type="ECO:0000313" key="2">
    <source>
        <dbReference type="EMBL" id="QNE23101.1"/>
    </source>
</evidence>
<feature type="transmembrane region" description="Helical" evidence="1">
    <location>
        <begin position="413"/>
        <end position="436"/>
    </location>
</feature>
<feature type="transmembrane region" description="Helical" evidence="1">
    <location>
        <begin position="213"/>
        <end position="233"/>
    </location>
</feature>
<feature type="transmembrane region" description="Helical" evidence="1">
    <location>
        <begin position="37"/>
        <end position="57"/>
    </location>
</feature>